<sequence>MSAATDCDKCKSYELKGQVRALNDLLNVAQASIASLELAPLTQTILRGAMDFMEMPVGRLALYDKRNGRMVLRAHAGLDEDCVVRSVWTVAPGGLTDRLLRRNEVYYVEDREASQIPEEHLIAHEQSRSLVAVPLVSQSSIHGMLCLDDVIPRTFDKNRISQILVLASFAAISIENAKFHEETHQLAINDSLTGLNNRRYFDKVLPQEYERAHREGLPFSLMMIDVDNFKLFNDTHGHHLGDRILATIGRVLRKTLRSIDFAFRYGGEEFVVILPETDLESAHKVAERIRQRVMAESRKLLRNPQDRPVTVSVGISCYPRDAACSITLLAMADQLLYQAKRTGRNRVLVAEDDAA</sequence>
<gene>
    <name evidence="4" type="ordered locus">Ppro_2497</name>
</gene>
<evidence type="ECO:0000256" key="1">
    <source>
        <dbReference type="ARBA" id="ARBA00012528"/>
    </source>
</evidence>
<dbReference type="InterPro" id="IPR029016">
    <property type="entry name" value="GAF-like_dom_sf"/>
</dbReference>
<dbReference type="Gene3D" id="3.30.450.40">
    <property type="match status" value="1"/>
</dbReference>
<accession>A1ARY2</accession>
<dbReference type="InterPro" id="IPR050469">
    <property type="entry name" value="Diguanylate_Cyclase"/>
</dbReference>
<dbReference type="KEGG" id="ppd:Ppro_2497"/>
<dbReference type="InterPro" id="IPR043128">
    <property type="entry name" value="Rev_trsase/Diguanyl_cyclase"/>
</dbReference>
<dbReference type="SUPFAM" id="SSF55781">
    <property type="entry name" value="GAF domain-like"/>
    <property type="match status" value="1"/>
</dbReference>
<dbReference type="eggNOG" id="COG3706">
    <property type="taxonomic scope" value="Bacteria"/>
</dbReference>
<dbReference type="PROSITE" id="PS50887">
    <property type="entry name" value="GGDEF"/>
    <property type="match status" value="1"/>
</dbReference>
<dbReference type="eggNOG" id="COG2203">
    <property type="taxonomic scope" value="Bacteria"/>
</dbReference>
<dbReference type="RefSeq" id="WP_011736358.1">
    <property type="nucleotide sequence ID" value="NC_008609.1"/>
</dbReference>
<dbReference type="GO" id="GO:0052621">
    <property type="term" value="F:diguanylate cyclase activity"/>
    <property type="evidence" value="ECO:0007669"/>
    <property type="project" value="UniProtKB-EC"/>
</dbReference>
<feature type="domain" description="GGDEF" evidence="3">
    <location>
        <begin position="217"/>
        <end position="352"/>
    </location>
</feature>
<keyword evidence="5" id="KW-1185">Reference proteome</keyword>
<dbReference type="EMBL" id="CP000482">
    <property type="protein sequence ID" value="ABL00103.1"/>
    <property type="molecule type" value="Genomic_DNA"/>
</dbReference>
<dbReference type="PANTHER" id="PTHR45138">
    <property type="entry name" value="REGULATORY COMPONENTS OF SENSORY TRANSDUCTION SYSTEM"/>
    <property type="match status" value="1"/>
</dbReference>
<dbReference type="Gene3D" id="3.30.70.270">
    <property type="match status" value="1"/>
</dbReference>
<dbReference type="FunFam" id="3.30.70.270:FF:000001">
    <property type="entry name" value="Diguanylate cyclase domain protein"/>
    <property type="match status" value="1"/>
</dbReference>
<evidence type="ECO:0000313" key="4">
    <source>
        <dbReference type="EMBL" id="ABL00103.1"/>
    </source>
</evidence>
<reference evidence="4 5" key="1">
    <citation type="submission" date="2006-10" db="EMBL/GenBank/DDBJ databases">
        <title>Complete sequence of chromosome of Pelobacter propionicus DSM 2379.</title>
        <authorList>
            <consortium name="US DOE Joint Genome Institute"/>
            <person name="Copeland A."/>
            <person name="Lucas S."/>
            <person name="Lapidus A."/>
            <person name="Barry K."/>
            <person name="Detter J.C."/>
            <person name="Glavina del Rio T."/>
            <person name="Hammon N."/>
            <person name="Israni S."/>
            <person name="Dalin E."/>
            <person name="Tice H."/>
            <person name="Pitluck S."/>
            <person name="Saunders E."/>
            <person name="Brettin T."/>
            <person name="Bruce D."/>
            <person name="Han C."/>
            <person name="Tapia R."/>
            <person name="Schmutz J."/>
            <person name="Larimer F."/>
            <person name="Land M."/>
            <person name="Hauser L."/>
            <person name="Kyrpides N."/>
            <person name="Kim E."/>
            <person name="Lovley D."/>
            <person name="Richardson P."/>
        </authorList>
    </citation>
    <scope>NUCLEOTIDE SEQUENCE [LARGE SCALE GENOMIC DNA]</scope>
    <source>
        <strain evidence="5">DSM 2379 / NBRC 103807 / OttBd1</strain>
    </source>
</reference>
<dbReference type="InterPro" id="IPR003018">
    <property type="entry name" value="GAF"/>
</dbReference>
<dbReference type="CDD" id="cd01949">
    <property type="entry name" value="GGDEF"/>
    <property type="match status" value="1"/>
</dbReference>
<dbReference type="Pfam" id="PF13185">
    <property type="entry name" value="GAF_2"/>
    <property type="match status" value="1"/>
</dbReference>
<dbReference type="HOGENOM" id="CLU_000445_11_24_7"/>
<evidence type="ECO:0000259" key="3">
    <source>
        <dbReference type="PROSITE" id="PS50887"/>
    </source>
</evidence>
<dbReference type="STRING" id="338966.Ppro_2497"/>
<dbReference type="EC" id="2.7.7.65" evidence="1"/>
<proteinExistence type="predicted"/>
<dbReference type="AlphaFoldDB" id="A1ARY2"/>
<dbReference type="PANTHER" id="PTHR45138:SF9">
    <property type="entry name" value="DIGUANYLATE CYCLASE DGCM-RELATED"/>
    <property type="match status" value="1"/>
</dbReference>
<dbReference type="InterPro" id="IPR000160">
    <property type="entry name" value="GGDEF_dom"/>
</dbReference>
<dbReference type="SMART" id="SM00065">
    <property type="entry name" value="GAF"/>
    <property type="match status" value="1"/>
</dbReference>
<dbReference type="SMART" id="SM00267">
    <property type="entry name" value="GGDEF"/>
    <property type="match status" value="1"/>
</dbReference>
<dbReference type="Pfam" id="PF00990">
    <property type="entry name" value="GGDEF"/>
    <property type="match status" value="1"/>
</dbReference>
<comment type="catalytic activity">
    <reaction evidence="2">
        <text>2 GTP = 3',3'-c-di-GMP + 2 diphosphate</text>
        <dbReference type="Rhea" id="RHEA:24898"/>
        <dbReference type="ChEBI" id="CHEBI:33019"/>
        <dbReference type="ChEBI" id="CHEBI:37565"/>
        <dbReference type="ChEBI" id="CHEBI:58805"/>
        <dbReference type="EC" id="2.7.7.65"/>
    </reaction>
</comment>
<organism evidence="4 5">
    <name type="scientific">Pelobacter propionicus (strain DSM 2379 / NBRC 103807 / OttBd1)</name>
    <dbReference type="NCBI Taxonomy" id="338966"/>
    <lineage>
        <taxon>Bacteria</taxon>
        <taxon>Pseudomonadati</taxon>
        <taxon>Thermodesulfobacteriota</taxon>
        <taxon>Desulfuromonadia</taxon>
        <taxon>Desulfuromonadales</taxon>
        <taxon>Desulfuromonadaceae</taxon>
        <taxon>Pelobacter</taxon>
    </lineage>
</organism>
<evidence type="ECO:0000313" key="5">
    <source>
        <dbReference type="Proteomes" id="UP000006732"/>
    </source>
</evidence>
<dbReference type="InterPro" id="IPR029787">
    <property type="entry name" value="Nucleotide_cyclase"/>
</dbReference>
<dbReference type="NCBIfam" id="TIGR00254">
    <property type="entry name" value="GGDEF"/>
    <property type="match status" value="1"/>
</dbReference>
<dbReference type="Proteomes" id="UP000006732">
    <property type="component" value="Chromosome"/>
</dbReference>
<name>A1ARY2_PELPD</name>
<evidence type="ECO:0000256" key="2">
    <source>
        <dbReference type="ARBA" id="ARBA00034247"/>
    </source>
</evidence>
<dbReference type="SUPFAM" id="SSF55073">
    <property type="entry name" value="Nucleotide cyclase"/>
    <property type="match status" value="1"/>
</dbReference>
<protein>
    <recommendedName>
        <fullName evidence="1">diguanylate cyclase</fullName>
        <ecNumber evidence="1">2.7.7.65</ecNumber>
    </recommendedName>
</protein>